<dbReference type="Gene3D" id="3.30.70.100">
    <property type="match status" value="1"/>
</dbReference>
<evidence type="ECO:0000313" key="1">
    <source>
        <dbReference type="EMBL" id="MDR7090382.1"/>
    </source>
</evidence>
<name>A0ABU1UZ49_9GAMM</name>
<reference evidence="1 2" key="1">
    <citation type="submission" date="2023-07" db="EMBL/GenBank/DDBJ databases">
        <title>Sorghum-associated microbial communities from plants grown in Nebraska, USA.</title>
        <authorList>
            <person name="Schachtman D."/>
        </authorList>
    </citation>
    <scope>NUCLEOTIDE SEQUENCE [LARGE SCALE GENOMIC DNA]</scope>
    <source>
        <strain evidence="1 2">BE190</strain>
    </source>
</reference>
<sequence length="121" mass="13807">MSHYVDGFLLPLASEKLAEYQQMANKAGAVWKEHGAIAYWECVGDDLDIQDMTSFRTSAGCKDNETVVIAWIVYPSREERDRINALVMADPRLADMCDKDNPPFDFKRMAYGGFKSIVRYE</sequence>
<dbReference type="PIRSF" id="PIRSF007028">
    <property type="entry name" value="UCP007028"/>
    <property type="match status" value="1"/>
</dbReference>
<dbReference type="Proteomes" id="UP001253595">
    <property type="component" value="Unassembled WGS sequence"/>
</dbReference>
<protein>
    <submittedName>
        <fullName evidence="1">Uncharacterized protein YbaA (DUF1428 family)</fullName>
    </submittedName>
</protein>
<dbReference type="Pfam" id="PF07237">
    <property type="entry name" value="DUF1428"/>
    <property type="match status" value="1"/>
</dbReference>
<organism evidence="1 2">
    <name type="scientific">Cellvibrio fibrivorans</name>
    <dbReference type="NCBI Taxonomy" id="126350"/>
    <lineage>
        <taxon>Bacteria</taxon>
        <taxon>Pseudomonadati</taxon>
        <taxon>Pseudomonadota</taxon>
        <taxon>Gammaproteobacteria</taxon>
        <taxon>Cellvibrionales</taxon>
        <taxon>Cellvibrionaceae</taxon>
        <taxon>Cellvibrio</taxon>
    </lineage>
</organism>
<gene>
    <name evidence="1" type="ORF">J2X05_002406</name>
</gene>
<dbReference type="RefSeq" id="WP_310072661.1">
    <property type="nucleotide sequence ID" value="NZ_JAVDVX010000004.1"/>
</dbReference>
<dbReference type="SUPFAM" id="SSF54909">
    <property type="entry name" value="Dimeric alpha+beta barrel"/>
    <property type="match status" value="1"/>
</dbReference>
<accession>A0ABU1UZ49</accession>
<keyword evidence="2" id="KW-1185">Reference proteome</keyword>
<evidence type="ECO:0000313" key="2">
    <source>
        <dbReference type="Proteomes" id="UP001253595"/>
    </source>
</evidence>
<dbReference type="InterPro" id="IPR009874">
    <property type="entry name" value="DUF1428"/>
</dbReference>
<dbReference type="InterPro" id="IPR011008">
    <property type="entry name" value="Dimeric_a/b-barrel"/>
</dbReference>
<comment type="caution">
    <text evidence="1">The sequence shown here is derived from an EMBL/GenBank/DDBJ whole genome shotgun (WGS) entry which is preliminary data.</text>
</comment>
<proteinExistence type="predicted"/>
<dbReference type="EMBL" id="JAVDVX010000004">
    <property type="protein sequence ID" value="MDR7090382.1"/>
    <property type="molecule type" value="Genomic_DNA"/>
</dbReference>